<organism evidence="1 2">
    <name type="scientific">Kutzneria chonburiensis</name>
    <dbReference type="NCBI Taxonomy" id="1483604"/>
    <lineage>
        <taxon>Bacteria</taxon>
        <taxon>Bacillati</taxon>
        <taxon>Actinomycetota</taxon>
        <taxon>Actinomycetes</taxon>
        <taxon>Pseudonocardiales</taxon>
        <taxon>Pseudonocardiaceae</taxon>
        <taxon>Kutzneria</taxon>
    </lineage>
</organism>
<proteinExistence type="predicted"/>
<evidence type="ECO:0000313" key="2">
    <source>
        <dbReference type="Proteomes" id="UP001589810"/>
    </source>
</evidence>
<dbReference type="RefSeq" id="WP_273936651.1">
    <property type="nucleotide sequence ID" value="NZ_CP097263.1"/>
</dbReference>
<reference evidence="1 2" key="1">
    <citation type="submission" date="2024-09" db="EMBL/GenBank/DDBJ databases">
        <authorList>
            <person name="Sun Q."/>
            <person name="Mori K."/>
        </authorList>
    </citation>
    <scope>NUCLEOTIDE SEQUENCE [LARGE SCALE GENOMIC DNA]</scope>
    <source>
        <strain evidence="1 2">TBRC 1432</strain>
    </source>
</reference>
<comment type="caution">
    <text evidence="1">The sequence shown here is derived from an EMBL/GenBank/DDBJ whole genome shotgun (WGS) entry which is preliminary data.</text>
</comment>
<accession>A0ABV6N2X3</accession>
<dbReference type="EMBL" id="JBHLUD010000013">
    <property type="protein sequence ID" value="MFC0546406.1"/>
    <property type="molecule type" value="Genomic_DNA"/>
</dbReference>
<evidence type="ECO:0000313" key="1">
    <source>
        <dbReference type="EMBL" id="MFC0546406.1"/>
    </source>
</evidence>
<sequence>MAILKAGERAGRLPEVLAGRGGALGWSGPAERETALVAGTG</sequence>
<dbReference type="Proteomes" id="UP001589810">
    <property type="component" value="Unassembled WGS sequence"/>
</dbReference>
<name>A0ABV6N2X3_9PSEU</name>
<keyword evidence="2" id="KW-1185">Reference proteome</keyword>
<protein>
    <submittedName>
        <fullName evidence="1">Uncharacterized protein</fullName>
    </submittedName>
</protein>
<gene>
    <name evidence="1" type="ORF">ACFFH7_33175</name>
</gene>